<dbReference type="AlphaFoldDB" id="A0A1H5NBK9"/>
<accession>A0A1H5NBK9</accession>
<name>A0A1H5NBK9_9MICO</name>
<keyword evidence="2" id="KW-1185">Reference proteome</keyword>
<protein>
    <recommendedName>
        <fullName evidence="3">Winged helix-turn-helix domain-containing protein</fullName>
    </recommendedName>
</protein>
<dbReference type="InterPro" id="IPR009351">
    <property type="entry name" value="AlkZ-like"/>
</dbReference>
<organism evidence="1 2">
    <name type="scientific">Ruania alba</name>
    <dbReference type="NCBI Taxonomy" id="648782"/>
    <lineage>
        <taxon>Bacteria</taxon>
        <taxon>Bacillati</taxon>
        <taxon>Actinomycetota</taxon>
        <taxon>Actinomycetes</taxon>
        <taxon>Micrococcales</taxon>
        <taxon>Ruaniaceae</taxon>
        <taxon>Ruania</taxon>
    </lineage>
</organism>
<dbReference type="RefSeq" id="WP_089775283.1">
    <property type="nucleotide sequence ID" value="NZ_FNTX01000002.1"/>
</dbReference>
<proteinExistence type="predicted"/>
<dbReference type="Proteomes" id="UP000199220">
    <property type="component" value="Unassembled WGS sequence"/>
</dbReference>
<sequence>MARTLTLSQARRIAVAAQLLDRSTPRPHRPTMAHLQRTVDRLGVLQIDSVNVLARAHLLPLQARLGDYDPALLDRATRGTPARPRRLVEYWAHEASYVSPTTYQALRWRMDSPRMRRLDDRLRREHPETMAAVLEIIAADGPLTAAQVHQRLGHGSGPKVHWGWNWTVAKEALEAHFARGRVMAAHRTTQFERAYDLPERVLPPAVLTAPVPDRPTAVRTLVETAARAHGVGTARCLADYFRVPVADAQRAIAELVADGVLEEVSVRGWERPVVLHSAARIPRRTRGRALLAPFDPLVFERRRLLELFGMHYRIGIYTPAAQRTHGYYVLPFLLGDRLVARVDLKTDRERGALLVRTVFAEPGALAETADELVAELREMAAWLGVDQVLLDEGIRGDLAVPVGRVLAAA</sequence>
<gene>
    <name evidence="1" type="ORF">SAMN04488554_4163</name>
</gene>
<evidence type="ECO:0008006" key="3">
    <source>
        <dbReference type="Google" id="ProtNLM"/>
    </source>
</evidence>
<dbReference type="Pfam" id="PF06224">
    <property type="entry name" value="AlkZ-like"/>
    <property type="match status" value="1"/>
</dbReference>
<dbReference type="OrthoDB" id="9787207at2"/>
<evidence type="ECO:0000313" key="1">
    <source>
        <dbReference type="EMBL" id="SEE98956.1"/>
    </source>
</evidence>
<evidence type="ECO:0000313" key="2">
    <source>
        <dbReference type="Proteomes" id="UP000199220"/>
    </source>
</evidence>
<dbReference type="STRING" id="648782.SAMN04488554_4163"/>
<dbReference type="PANTHER" id="PTHR30528:SF0">
    <property type="entry name" value="CYTOPLASMIC PROTEIN"/>
    <property type="match status" value="1"/>
</dbReference>
<reference evidence="2" key="1">
    <citation type="submission" date="2016-10" db="EMBL/GenBank/DDBJ databases">
        <authorList>
            <person name="Varghese N."/>
            <person name="Submissions S."/>
        </authorList>
    </citation>
    <scope>NUCLEOTIDE SEQUENCE [LARGE SCALE GENOMIC DNA]</scope>
    <source>
        <strain evidence="2">DSM 21368</strain>
    </source>
</reference>
<dbReference type="PANTHER" id="PTHR30528">
    <property type="entry name" value="CYTOPLASMIC PROTEIN"/>
    <property type="match status" value="1"/>
</dbReference>
<dbReference type="EMBL" id="FNTX01000002">
    <property type="protein sequence ID" value="SEE98956.1"/>
    <property type="molecule type" value="Genomic_DNA"/>
</dbReference>